<accession>A0ACC1HLT7</accession>
<evidence type="ECO:0000313" key="2">
    <source>
        <dbReference type="Proteomes" id="UP001145114"/>
    </source>
</evidence>
<evidence type="ECO:0000313" key="1">
    <source>
        <dbReference type="EMBL" id="KAJ1676242.1"/>
    </source>
</evidence>
<protein>
    <submittedName>
        <fullName evidence="1">Uncharacterized protein</fullName>
    </submittedName>
</protein>
<proteinExistence type="predicted"/>
<dbReference type="Proteomes" id="UP001145114">
    <property type="component" value="Unassembled WGS sequence"/>
</dbReference>
<feature type="non-terminal residue" evidence="1">
    <location>
        <position position="206"/>
    </location>
</feature>
<reference evidence="1" key="1">
    <citation type="submission" date="2022-06" db="EMBL/GenBank/DDBJ databases">
        <title>Phylogenomic reconstructions and comparative analyses of Kickxellomycotina fungi.</title>
        <authorList>
            <person name="Reynolds N.K."/>
            <person name="Stajich J.E."/>
            <person name="Barry K."/>
            <person name="Grigoriev I.V."/>
            <person name="Crous P."/>
            <person name="Smith M.E."/>
        </authorList>
    </citation>
    <scope>NUCLEOTIDE SEQUENCE</scope>
    <source>
        <strain evidence="1">RSA 2271</strain>
    </source>
</reference>
<comment type="caution">
    <text evidence="1">The sequence shown here is derived from an EMBL/GenBank/DDBJ whole genome shotgun (WGS) entry which is preliminary data.</text>
</comment>
<feature type="non-terminal residue" evidence="1">
    <location>
        <position position="1"/>
    </location>
</feature>
<sequence>RCDEVKSLRKIRDALSGKEGIDFEYPRLLHGGCVKLWTGATDRDGKSILIADDTDNLYRDLPITTTTTGNDGGNNDGGSGGPAPVWPSREHRRIVIGSVGESLRSLKSVPELIIVLRDAMKCHSVILSECGILHRDISTNNILVVRPESGCVRGMLIDFDCAVDMEGSEGEARTEMIGTHPFMSVLNLEDSSVKRTALDDWESLLY</sequence>
<keyword evidence="2" id="KW-1185">Reference proteome</keyword>
<name>A0ACC1HLT7_9FUNG</name>
<gene>
    <name evidence="1" type="ORF">EV182_008587</name>
</gene>
<dbReference type="EMBL" id="JAMZIH010004513">
    <property type="protein sequence ID" value="KAJ1676242.1"/>
    <property type="molecule type" value="Genomic_DNA"/>
</dbReference>
<organism evidence="1 2">
    <name type="scientific">Spiromyces aspiralis</name>
    <dbReference type="NCBI Taxonomy" id="68401"/>
    <lineage>
        <taxon>Eukaryota</taxon>
        <taxon>Fungi</taxon>
        <taxon>Fungi incertae sedis</taxon>
        <taxon>Zoopagomycota</taxon>
        <taxon>Kickxellomycotina</taxon>
        <taxon>Kickxellomycetes</taxon>
        <taxon>Kickxellales</taxon>
        <taxon>Kickxellaceae</taxon>
        <taxon>Spiromyces</taxon>
    </lineage>
</organism>